<evidence type="ECO:0000313" key="1">
    <source>
        <dbReference type="EMBL" id="EGK10579.1"/>
    </source>
</evidence>
<dbReference type="EMBL" id="AFHS01000020">
    <property type="protein sequence ID" value="EGK10579.1"/>
    <property type="molecule type" value="Genomic_DNA"/>
</dbReference>
<sequence>MLFSTGEYSLNSYMKASGEKWEAGQAVRLPSIPAATQYDIYENLHDFDNGADLSEHLQAATAEQYGTVGREWINNLLICHASAFRQHKQPLCNPYPH</sequence>
<dbReference type="GeneID" id="93262640"/>
<evidence type="ECO:0000313" key="2">
    <source>
        <dbReference type="Proteomes" id="UP000004207"/>
    </source>
</evidence>
<dbReference type="RefSeq" id="WP_003786152.1">
    <property type="nucleotide sequence ID" value="NZ_FOJK01000058.1"/>
</dbReference>
<dbReference type="AlphaFoldDB" id="F5S6A0"/>
<name>F5S6A0_KINKI</name>
<keyword evidence="2" id="KW-1185">Reference proteome</keyword>
<dbReference type="Proteomes" id="UP000004207">
    <property type="component" value="Unassembled WGS sequence"/>
</dbReference>
<protein>
    <submittedName>
        <fullName evidence="1">Inner membrane protein</fullName>
    </submittedName>
</protein>
<dbReference type="STRING" id="504.KKKWG1_1320"/>
<comment type="caution">
    <text evidence="1">The sequence shown here is derived from an EMBL/GenBank/DDBJ whole genome shotgun (WGS) entry which is preliminary data.</text>
</comment>
<proteinExistence type="predicted"/>
<gene>
    <name evidence="1" type="ORF">HMPREF0476_0733</name>
</gene>
<accession>F5S6A0</accession>
<dbReference type="eggNOG" id="COG5519">
    <property type="taxonomic scope" value="Bacteria"/>
</dbReference>
<organism evidence="1 2">
    <name type="scientific">Kingella kingae ATCC 23330</name>
    <dbReference type="NCBI Taxonomy" id="887327"/>
    <lineage>
        <taxon>Bacteria</taxon>
        <taxon>Pseudomonadati</taxon>
        <taxon>Pseudomonadota</taxon>
        <taxon>Betaproteobacteria</taxon>
        <taxon>Neisseriales</taxon>
        <taxon>Neisseriaceae</taxon>
        <taxon>Kingella</taxon>
    </lineage>
</organism>
<dbReference type="HOGENOM" id="CLU_2523126_0_0_4"/>
<reference evidence="1 2" key="1">
    <citation type="submission" date="2011-04" db="EMBL/GenBank/DDBJ databases">
        <authorList>
            <person name="Muzny D."/>
            <person name="Qin X."/>
            <person name="Deng J."/>
            <person name="Jiang H."/>
            <person name="Liu Y."/>
            <person name="Qu J."/>
            <person name="Song X.-Z."/>
            <person name="Zhang L."/>
            <person name="Thornton R."/>
            <person name="Coyle M."/>
            <person name="Francisco L."/>
            <person name="Jackson L."/>
            <person name="Javaid M."/>
            <person name="Korchina V."/>
            <person name="Kovar C."/>
            <person name="Mata R."/>
            <person name="Mathew T."/>
            <person name="Ngo R."/>
            <person name="Nguyen L."/>
            <person name="Nguyen N."/>
            <person name="Okwuonu G."/>
            <person name="Ongeri F."/>
            <person name="Pham C."/>
            <person name="Simmons D."/>
            <person name="Wilczek-Boney K."/>
            <person name="Hale W."/>
            <person name="Jakkamsetti A."/>
            <person name="Pham P."/>
            <person name="Ruth R."/>
            <person name="San Lucas F."/>
            <person name="Warren J."/>
            <person name="Zhang J."/>
            <person name="Zhao Z."/>
            <person name="Zhou C."/>
            <person name="Zhu D."/>
            <person name="Lee S."/>
            <person name="Bess C."/>
            <person name="Blankenburg K."/>
            <person name="Forbes L."/>
            <person name="Fu Q."/>
            <person name="Gubbala S."/>
            <person name="Hirani K."/>
            <person name="Jayaseelan J.C."/>
            <person name="Lara F."/>
            <person name="Munidasa M."/>
            <person name="Palculict T."/>
            <person name="Patil S."/>
            <person name="Pu L.-L."/>
            <person name="Saada N."/>
            <person name="Tang L."/>
            <person name="Weissenberger G."/>
            <person name="Zhu Y."/>
            <person name="Hemphill L."/>
            <person name="Shang Y."/>
            <person name="Youmans B."/>
            <person name="Ayvaz T."/>
            <person name="Ross M."/>
            <person name="Santibanez J."/>
            <person name="Aqrawi P."/>
            <person name="Gross S."/>
            <person name="Joshi V."/>
            <person name="Fowler G."/>
            <person name="Nazareth L."/>
            <person name="Reid J."/>
            <person name="Worley K."/>
            <person name="Petrosino J."/>
            <person name="Highlander S."/>
            <person name="Gibbs R."/>
        </authorList>
    </citation>
    <scope>NUCLEOTIDE SEQUENCE [LARGE SCALE GENOMIC DNA]</scope>
    <source>
        <strain evidence="1 2">ATCC 23330</strain>
    </source>
</reference>